<dbReference type="GO" id="GO:0030507">
    <property type="term" value="F:spectrin binding"/>
    <property type="evidence" value="ECO:0007669"/>
    <property type="project" value="InterPro"/>
</dbReference>
<keyword evidence="1" id="KW-0175">Coiled coil</keyword>
<dbReference type="PANTHER" id="PTHR21595">
    <property type="entry name" value="PATRONIN"/>
    <property type="match status" value="1"/>
</dbReference>
<gene>
    <name evidence="3" type="ORF">CUNI_LOCUS19806</name>
</gene>
<evidence type="ECO:0000256" key="1">
    <source>
        <dbReference type="SAM" id="Coils"/>
    </source>
</evidence>
<proteinExistence type="predicted"/>
<feature type="non-terminal residue" evidence="3">
    <location>
        <position position="557"/>
    </location>
</feature>
<dbReference type="GO" id="GO:0005516">
    <property type="term" value="F:calmodulin binding"/>
    <property type="evidence" value="ECO:0007669"/>
    <property type="project" value="InterPro"/>
</dbReference>
<dbReference type="Proteomes" id="UP000678393">
    <property type="component" value="Unassembled WGS sequence"/>
</dbReference>
<dbReference type="Pfam" id="PF17095">
    <property type="entry name" value="CAMSAP_CC1"/>
    <property type="match status" value="1"/>
</dbReference>
<protein>
    <submittedName>
        <fullName evidence="3">Uncharacterized protein</fullName>
    </submittedName>
</protein>
<dbReference type="GO" id="GO:0007026">
    <property type="term" value="P:negative regulation of microtubule depolymerization"/>
    <property type="evidence" value="ECO:0007669"/>
    <property type="project" value="TreeGrafter"/>
</dbReference>
<organism evidence="3 4">
    <name type="scientific">Candidula unifasciata</name>
    <dbReference type="NCBI Taxonomy" id="100452"/>
    <lineage>
        <taxon>Eukaryota</taxon>
        <taxon>Metazoa</taxon>
        <taxon>Spiralia</taxon>
        <taxon>Lophotrochozoa</taxon>
        <taxon>Mollusca</taxon>
        <taxon>Gastropoda</taxon>
        <taxon>Heterobranchia</taxon>
        <taxon>Euthyneura</taxon>
        <taxon>Panpulmonata</taxon>
        <taxon>Eupulmonata</taxon>
        <taxon>Stylommatophora</taxon>
        <taxon>Helicina</taxon>
        <taxon>Helicoidea</taxon>
        <taxon>Geomitridae</taxon>
        <taxon>Candidula</taxon>
    </lineage>
</organism>
<accession>A0A8S4A1I9</accession>
<sequence length="557" mass="60542">DTGHGPATITKLIKEQPGDGESGLCSPLDAPAGGGVVETNGVDLGLSELQQLRLKLEQKRKEIERKKHRQEIQQNKMRQRLGKAAFMRVVSKHLEGSDEDELCDLPDTRRTEYLSTSAQAQLQARLGHPVVGVYRSQSRTQQYPVQMNIGSGSQSAFTDWQTQSLLSKVGGAAAHRPANLDQTQQQLLTAQAEISVAVNATLHTSALSQAPRPFSREGIQQTIDNVKNKYFKTDNVSARGKSREEVDVFEGDSYRPPGHDHIDGDSFRFLDQNQGPSGSHRDFPSLGVLKSVHTHSVTPPIPIPAREAASSPSAVSELDNLGYDSSLDRLNSSLTELQGEIMRLSLQQEKLGAAQPLVSVEPSIISSGPREVPPSMPPSLRHGMMQEPQHVTETSVARHEVLSLQQQQQHPSAAITYMHDSKTAADFIDFQPSLMDTSQTRELIPDSLRQHISEDSESATVTVDNFFVSLGGASQKQPNLKSEENIGRKLQFSKKEASSISFEGATDVFSTADITAKVAAALAGQAVLDTSSLQKSDHAGDDSIPKVGFIIKDEAAI</sequence>
<dbReference type="GO" id="GO:0051011">
    <property type="term" value="F:microtubule minus-end binding"/>
    <property type="evidence" value="ECO:0007669"/>
    <property type="project" value="TreeGrafter"/>
</dbReference>
<keyword evidence="4" id="KW-1185">Reference proteome</keyword>
<feature type="coiled-coil region" evidence="1">
    <location>
        <begin position="42"/>
        <end position="80"/>
    </location>
</feature>
<dbReference type="InterPro" id="IPR031372">
    <property type="entry name" value="CAMSAP_CC1"/>
</dbReference>
<dbReference type="GO" id="GO:0031122">
    <property type="term" value="P:cytoplasmic microtubule organization"/>
    <property type="evidence" value="ECO:0007669"/>
    <property type="project" value="TreeGrafter"/>
</dbReference>
<feature type="non-terminal residue" evidence="3">
    <location>
        <position position="1"/>
    </location>
</feature>
<dbReference type="AlphaFoldDB" id="A0A8S4A1I9"/>
<evidence type="ECO:0000313" key="3">
    <source>
        <dbReference type="EMBL" id="CAG5134248.1"/>
    </source>
</evidence>
<dbReference type="InterPro" id="IPR032940">
    <property type="entry name" value="CAMSAP"/>
</dbReference>
<dbReference type="GO" id="GO:0031175">
    <property type="term" value="P:neuron projection development"/>
    <property type="evidence" value="ECO:0007669"/>
    <property type="project" value="InterPro"/>
</dbReference>
<evidence type="ECO:0000313" key="4">
    <source>
        <dbReference type="Proteomes" id="UP000678393"/>
    </source>
</evidence>
<dbReference type="GO" id="GO:0036449">
    <property type="term" value="C:microtubule minus-end"/>
    <property type="evidence" value="ECO:0007669"/>
    <property type="project" value="TreeGrafter"/>
</dbReference>
<dbReference type="EMBL" id="CAJHNH020006968">
    <property type="protein sequence ID" value="CAG5134248.1"/>
    <property type="molecule type" value="Genomic_DNA"/>
</dbReference>
<comment type="caution">
    <text evidence="3">The sequence shown here is derived from an EMBL/GenBank/DDBJ whole genome shotgun (WGS) entry which is preliminary data.</text>
</comment>
<dbReference type="PANTHER" id="PTHR21595:SF0">
    <property type="entry name" value="PATRONIN"/>
    <property type="match status" value="1"/>
</dbReference>
<reference evidence="3" key="1">
    <citation type="submission" date="2021-04" db="EMBL/GenBank/DDBJ databases">
        <authorList>
            <consortium name="Molecular Ecology Group"/>
        </authorList>
    </citation>
    <scope>NUCLEOTIDE SEQUENCE</scope>
</reference>
<name>A0A8S4A1I9_9EUPU</name>
<feature type="region of interest" description="Disordered" evidence="2">
    <location>
        <begin position="1"/>
        <end position="31"/>
    </location>
</feature>
<evidence type="ECO:0000256" key="2">
    <source>
        <dbReference type="SAM" id="MobiDB-lite"/>
    </source>
</evidence>